<keyword evidence="2" id="KW-1185">Reference proteome</keyword>
<dbReference type="EMBL" id="VTPC01087333">
    <property type="protein sequence ID" value="KAF2886546.1"/>
    <property type="molecule type" value="Genomic_DNA"/>
</dbReference>
<dbReference type="OrthoDB" id="413361at2759"/>
<reference evidence="1" key="1">
    <citation type="submission" date="2019-08" db="EMBL/GenBank/DDBJ databases">
        <title>The genome of the North American firefly Photinus pyralis.</title>
        <authorList>
            <consortium name="Photinus pyralis genome working group"/>
            <person name="Fallon T.R."/>
            <person name="Sander Lower S.E."/>
            <person name="Weng J.-K."/>
        </authorList>
    </citation>
    <scope>NUCLEOTIDE SEQUENCE</scope>
    <source>
        <strain evidence="1">TRF0915ILg1</strain>
        <tissue evidence="1">Whole body</tissue>
    </source>
</reference>
<dbReference type="PANTHER" id="PTHR42648">
    <property type="entry name" value="TRANSPOSASE, PUTATIVE-RELATED"/>
    <property type="match status" value="1"/>
</dbReference>
<dbReference type="InterPro" id="IPR039537">
    <property type="entry name" value="Retrotran_Ty1/copia-like"/>
</dbReference>
<proteinExistence type="predicted"/>
<evidence type="ECO:0000313" key="1">
    <source>
        <dbReference type="EMBL" id="KAF2886546.1"/>
    </source>
</evidence>
<comment type="caution">
    <text evidence="1">The sequence shown here is derived from an EMBL/GenBank/DDBJ whole genome shotgun (WGS) entry which is preliminary data.</text>
</comment>
<dbReference type="AlphaFoldDB" id="A0A8K0G5E5"/>
<evidence type="ECO:0008006" key="3">
    <source>
        <dbReference type="Google" id="ProtNLM"/>
    </source>
</evidence>
<organism evidence="1 2">
    <name type="scientific">Ignelater luminosus</name>
    <name type="common">Cucubano</name>
    <name type="synonym">Pyrophorus luminosus</name>
    <dbReference type="NCBI Taxonomy" id="2038154"/>
    <lineage>
        <taxon>Eukaryota</taxon>
        <taxon>Metazoa</taxon>
        <taxon>Ecdysozoa</taxon>
        <taxon>Arthropoda</taxon>
        <taxon>Hexapoda</taxon>
        <taxon>Insecta</taxon>
        <taxon>Pterygota</taxon>
        <taxon>Neoptera</taxon>
        <taxon>Endopterygota</taxon>
        <taxon>Coleoptera</taxon>
        <taxon>Polyphaga</taxon>
        <taxon>Elateriformia</taxon>
        <taxon>Elateroidea</taxon>
        <taxon>Elateridae</taxon>
        <taxon>Agrypninae</taxon>
        <taxon>Pyrophorini</taxon>
        <taxon>Ignelater</taxon>
    </lineage>
</organism>
<dbReference type="Proteomes" id="UP000801492">
    <property type="component" value="Unassembled WGS sequence"/>
</dbReference>
<sequence length="176" mass="19938">MPSSDRTLKNLVEKLRPIKQRDSAEYVPDATRNLCSINKVASKSHIFRANVKVCTFTFNGMVTLTDRLVSKLYILDMKVVTAEVVYLAQVSDSLQLERLGHQNKRHVKNIMNRYGVNLTGNEYCDGCVSGKAHRSPFRSRPDPPKKAEAVISADICRPMETTSLGRNRYFALFKND</sequence>
<name>A0A8K0G5E5_IGNLU</name>
<accession>A0A8K0G5E5</accession>
<protein>
    <recommendedName>
        <fullName evidence="3">GAG-pre-integrase domain-containing protein</fullName>
    </recommendedName>
</protein>
<evidence type="ECO:0000313" key="2">
    <source>
        <dbReference type="Proteomes" id="UP000801492"/>
    </source>
</evidence>
<gene>
    <name evidence="1" type="ORF">ILUMI_19628</name>
</gene>
<dbReference type="PANTHER" id="PTHR42648:SF28">
    <property type="entry name" value="TRANSPOSON-ENCODED PROTEIN WITH RIBONUCLEASE H-LIKE AND RETROVIRUS ZINC FINGER-LIKE DOMAINS"/>
    <property type="match status" value="1"/>
</dbReference>